<evidence type="ECO:0000259" key="1">
    <source>
        <dbReference type="PROSITE" id="PS51704"/>
    </source>
</evidence>
<reference evidence="2 3" key="1">
    <citation type="submission" date="2019-01" db="EMBL/GenBank/DDBJ databases">
        <title>Complete genome sequence of Cohnella hallensis HS21 isolated from Korean fir (Abies koreana) rhizospheric soil.</title>
        <authorList>
            <person name="Jiang L."/>
            <person name="Kang S.W."/>
            <person name="Kim S."/>
            <person name="Jung J."/>
            <person name="Kim C.Y."/>
            <person name="Kim D.H."/>
            <person name="Kim S.W."/>
            <person name="Lee J."/>
        </authorList>
    </citation>
    <scope>NUCLEOTIDE SEQUENCE [LARGE SCALE GENOMIC DNA]</scope>
    <source>
        <strain evidence="2 3">HS21</strain>
    </source>
</reference>
<evidence type="ECO:0000313" key="2">
    <source>
        <dbReference type="EMBL" id="BBI34844.1"/>
    </source>
</evidence>
<protein>
    <submittedName>
        <fullName evidence="2">Glycerophosphoryl diester phosphodiesterase</fullName>
    </submittedName>
</protein>
<dbReference type="Gene3D" id="3.20.20.190">
    <property type="entry name" value="Phosphatidylinositol (PI) phosphodiesterase"/>
    <property type="match status" value="1"/>
</dbReference>
<dbReference type="EMBL" id="AP019400">
    <property type="protein sequence ID" value="BBI34844.1"/>
    <property type="molecule type" value="Genomic_DNA"/>
</dbReference>
<feature type="domain" description="GP-PDE" evidence="1">
    <location>
        <begin position="36"/>
        <end position="273"/>
    </location>
</feature>
<dbReference type="GO" id="GO:0006629">
    <property type="term" value="P:lipid metabolic process"/>
    <property type="evidence" value="ECO:0007669"/>
    <property type="project" value="InterPro"/>
</dbReference>
<organism evidence="2 3">
    <name type="scientific">Cohnella abietis</name>
    <dbReference type="NCBI Taxonomy" id="2507935"/>
    <lineage>
        <taxon>Bacteria</taxon>
        <taxon>Bacillati</taxon>
        <taxon>Bacillota</taxon>
        <taxon>Bacilli</taxon>
        <taxon>Bacillales</taxon>
        <taxon>Paenibacillaceae</taxon>
        <taxon>Cohnella</taxon>
    </lineage>
</organism>
<keyword evidence="3" id="KW-1185">Reference proteome</keyword>
<gene>
    <name evidence="2" type="primary">glpQ_3</name>
    <name evidence="2" type="ORF">KCTCHS21_42430</name>
</gene>
<dbReference type="PROSITE" id="PS51704">
    <property type="entry name" value="GP_PDE"/>
    <property type="match status" value="1"/>
</dbReference>
<dbReference type="AlphaFoldDB" id="A0A3T1D9Z8"/>
<dbReference type="InterPro" id="IPR017946">
    <property type="entry name" value="PLC-like_Pdiesterase_TIM-brl"/>
</dbReference>
<proteinExistence type="predicted"/>
<dbReference type="PANTHER" id="PTHR46211">
    <property type="entry name" value="GLYCEROPHOSPHORYL DIESTER PHOSPHODIESTERASE"/>
    <property type="match status" value="1"/>
</dbReference>
<dbReference type="InterPro" id="IPR030395">
    <property type="entry name" value="GP_PDE_dom"/>
</dbReference>
<dbReference type="GO" id="GO:0008081">
    <property type="term" value="F:phosphoric diester hydrolase activity"/>
    <property type="evidence" value="ECO:0007669"/>
    <property type="project" value="InterPro"/>
</dbReference>
<dbReference type="KEGG" id="cohn:KCTCHS21_42430"/>
<evidence type="ECO:0000313" key="3">
    <source>
        <dbReference type="Proteomes" id="UP000289856"/>
    </source>
</evidence>
<dbReference type="SUPFAM" id="SSF51695">
    <property type="entry name" value="PLC-like phosphodiesterases"/>
    <property type="match status" value="1"/>
</dbReference>
<dbReference type="PANTHER" id="PTHR46211:SF14">
    <property type="entry name" value="GLYCEROPHOSPHODIESTER PHOSPHODIESTERASE"/>
    <property type="match status" value="1"/>
</dbReference>
<dbReference type="Pfam" id="PF03009">
    <property type="entry name" value="GDPD"/>
    <property type="match status" value="1"/>
</dbReference>
<dbReference type="Proteomes" id="UP000289856">
    <property type="component" value="Chromosome"/>
</dbReference>
<accession>A0A3T1D9Z8</accession>
<name>A0A3T1D9Z8_9BACL</name>
<sequence>MWHGIKSFTKGLRNLTFRYPPKGVSIVQENTRASLHPCVAHRGFSGIAPENTIAAFQLAMDQPNVDWIELDVHLSRDDVPVVIHDSSLERTTSGKGQVNKLTAKELGGLDAGSWFHSSFSSERVPTLDEVLVLTTGKCRLNVELKGEDSSPDDLARQAVEVIRSRQLEKEIVITSFRSEVLEAVRRYSTLVKTGLIIDDRPADLIKMITSIDASYLSIGFRHLNEQLMEQAAEADIQVMAWTVNSVNDLRRLASRPEPFQLCTNYPDRWLAAIKGANE</sequence>